<evidence type="ECO:0000313" key="3">
    <source>
        <dbReference type="Proteomes" id="UP000239415"/>
    </source>
</evidence>
<dbReference type="Proteomes" id="UP000239415">
    <property type="component" value="Unassembled WGS sequence"/>
</dbReference>
<evidence type="ECO:0000313" key="2">
    <source>
        <dbReference type="EMBL" id="PRX22624.1"/>
    </source>
</evidence>
<evidence type="ECO:0000256" key="1">
    <source>
        <dbReference type="SAM" id="MobiDB-lite"/>
    </source>
</evidence>
<accession>A0A2T0KGQ2</accession>
<organism evidence="2 3">
    <name type="scientific">Actinoplanes italicus</name>
    <dbReference type="NCBI Taxonomy" id="113567"/>
    <lineage>
        <taxon>Bacteria</taxon>
        <taxon>Bacillati</taxon>
        <taxon>Actinomycetota</taxon>
        <taxon>Actinomycetes</taxon>
        <taxon>Micromonosporales</taxon>
        <taxon>Micromonosporaceae</taxon>
        <taxon>Actinoplanes</taxon>
    </lineage>
</organism>
<name>A0A2T0KGQ2_9ACTN</name>
<sequence length="134" mass="14595">MTIVATHEITVIAAFDEALRAGDAGDEDRCWTLITHLHLHGGRPALEVAARWATFGLARQSSADSRRLRDALADPRLLPQLVAERDDFLDDPVDEWPGDLRAALARHGERGAIRGPRTREDGGRGAISGPRTDA</sequence>
<feature type="compositionally biased region" description="Basic and acidic residues" evidence="1">
    <location>
        <begin position="107"/>
        <end position="123"/>
    </location>
</feature>
<proteinExistence type="predicted"/>
<feature type="region of interest" description="Disordered" evidence="1">
    <location>
        <begin position="107"/>
        <end position="134"/>
    </location>
</feature>
<dbReference type="AlphaFoldDB" id="A0A2T0KGQ2"/>
<reference evidence="2 3" key="1">
    <citation type="submission" date="2018-03" db="EMBL/GenBank/DDBJ databases">
        <title>Genomic Encyclopedia of Archaeal and Bacterial Type Strains, Phase II (KMG-II): from individual species to whole genera.</title>
        <authorList>
            <person name="Goeker M."/>
        </authorList>
    </citation>
    <scope>NUCLEOTIDE SEQUENCE [LARGE SCALE GENOMIC DNA]</scope>
    <source>
        <strain evidence="2 3">DSM 43146</strain>
    </source>
</reference>
<keyword evidence="3" id="KW-1185">Reference proteome</keyword>
<comment type="caution">
    <text evidence="2">The sequence shown here is derived from an EMBL/GenBank/DDBJ whole genome shotgun (WGS) entry which is preliminary data.</text>
</comment>
<protein>
    <submittedName>
        <fullName evidence="2">Uncharacterized protein</fullName>
    </submittedName>
</protein>
<dbReference type="EMBL" id="PVMZ01000004">
    <property type="protein sequence ID" value="PRX22624.1"/>
    <property type="molecule type" value="Genomic_DNA"/>
</dbReference>
<gene>
    <name evidence="2" type="ORF">CLV67_104152</name>
</gene>